<evidence type="ECO:0000313" key="5">
    <source>
        <dbReference type="Proteomes" id="UP000567179"/>
    </source>
</evidence>
<dbReference type="GO" id="GO:0006412">
    <property type="term" value="P:translation"/>
    <property type="evidence" value="ECO:0007669"/>
    <property type="project" value="InterPro"/>
</dbReference>
<dbReference type="PROSITE" id="PS00362">
    <property type="entry name" value="RIBOSOMAL_S15"/>
    <property type="match status" value="1"/>
</dbReference>
<sequence>MHCRPASNFSCSSFSLTSTTSLTPSETVYVYGIRIMFRLCLSTGSRSAASTSQGCSLLHTSAVLNAAKAKRSSLRTKKLNIAQTVQRRAEAAAARPSIVLGTRPGEEDTKWKNCDLYKILVDEEALHTNNNLVPEETPVGTVELPQQFGFGVGEVEKEVLFKDLPVSSAGMATEAGTGAGIFDGKDKILEQELAKSSLLAKALDLRNANAGGIAFENRRRIVRAFSTPEKPFDTGRTEVQIALLTYKIRNLWKHLTTFKRDVANRRALRQCVHDRAKLLKYLKGVSLDRYDIILERVALDPQSVEGELVI</sequence>
<evidence type="ECO:0000256" key="1">
    <source>
        <dbReference type="ARBA" id="ARBA00008434"/>
    </source>
</evidence>
<dbReference type="SMART" id="SM01387">
    <property type="entry name" value="Ribosomal_S15"/>
    <property type="match status" value="1"/>
</dbReference>
<dbReference type="GO" id="GO:0005737">
    <property type="term" value="C:cytoplasm"/>
    <property type="evidence" value="ECO:0007669"/>
    <property type="project" value="UniProtKB-ARBA"/>
</dbReference>
<protein>
    <recommendedName>
        <fullName evidence="6">30S ribosomal protein S15</fullName>
    </recommendedName>
</protein>
<dbReference type="NCBIfam" id="TIGR00952">
    <property type="entry name" value="S15_bact"/>
    <property type="match status" value="1"/>
</dbReference>
<dbReference type="OrthoDB" id="441444at2759"/>
<dbReference type="InterPro" id="IPR009068">
    <property type="entry name" value="uS15_NS1_RNA-bd_sf"/>
</dbReference>
<dbReference type="Gene3D" id="1.10.287.10">
    <property type="entry name" value="S15/NS1, RNA-binding"/>
    <property type="match status" value="1"/>
</dbReference>
<evidence type="ECO:0008006" key="6">
    <source>
        <dbReference type="Google" id="ProtNLM"/>
    </source>
</evidence>
<dbReference type="SUPFAM" id="SSF47060">
    <property type="entry name" value="S15/NS1 RNA-binding domain"/>
    <property type="match status" value="1"/>
</dbReference>
<dbReference type="Proteomes" id="UP000567179">
    <property type="component" value="Unassembled WGS sequence"/>
</dbReference>
<gene>
    <name evidence="4" type="ORF">D9619_010768</name>
</gene>
<dbReference type="Pfam" id="PF00312">
    <property type="entry name" value="Ribosomal_S15"/>
    <property type="match status" value="1"/>
</dbReference>
<keyword evidence="5" id="KW-1185">Reference proteome</keyword>
<dbReference type="CDD" id="cd00353">
    <property type="entry name" value="Ribosomal_S15p_S13e"/>
    <property type="match status" value="1"/>
</dbReference>
<dbReference type="HAMAP" id="MF_01343_B">
    <property type="entry name" value="Ribosomal_uS15_B"/>
    <property type="match status" value="1"/>
</dbReference>
<dbReference type="InterPro" id="IPR000589">
    <property type="entry name" value="Ribosomal_uS15"/>
</dbReference>
<dbReference type="GO" id="GO:0005840">
    <property type="term" value="C:ribosome"/>
    <property type="evidence" value="ECO:0007669"/>
    <property type="project" value="UniProtKB-KW"/>
</dbReference>
<dbReference type="InterPro" id="IPR005290">
    <property type="entry name" value="Ribosomal_uS15_bac-type"/>
</dbReference>
<proteinExistence type="inferred from homology"/>
<reference evidence="4 5" key="1">
    <citation type="journal article" date="2020" name="ISME J.">
        <title>Uncovering the hidden diversity of litter-decomposition mechanisms in mushroom-forming fungi.</title>
        <authorList>
            <person name="Floudas D."/>
            <person name="Bentzer J."/>
            <person name="Ahren D."/>
            <person name="Johansson T."/>
            <person name="Persson P."/>
            <person name="Tunlid A."/>
        </authorList>
    </citation>
    <scope>NUCLEOTIDE SEQUENCE [LARGE SCALE GENOMIC DNA]</scope>
    <source>
        <strain evidence="4 5">CBS 101986</strain>
    </source>
</reference>
<dbReference type="EMBL" id="JAACJJ010000030">
    <property type="protein sequence ID" value="KAF5318844.1"/>
    <property type="molecule type" value="Genomic_DNA"/>
</dbReference>
<evidence type="ECO:0000313" key="4">
    <source>
        <dbReference type="EMBL" id="KAF5318844.1"/>
    </source>
</evidence>
<dbReference type="AlphaFoldDB" id="A0A8H5B8N5"/>
<name>A0A8H5B8N5_9AGAR</name>
<comment type="similarity">
    <text evidence="1">Belongs to the universal ribosomal protein uS15 family.</text>
</comment>
<accession>A0A8H5B8N5</accession>
<dbReference type="GO" id="GO:1990904">
    <property type="term" value="C:ribonucleoprotein complex"/>
    <property type="evidence" value="ECO:0007669"/>
    <property type="project" value="UniProtKB-KW"/>
</dbReference>
<evidence type="ECO:0000256" key="2">
    <source>
        <dbReference type="ARBA" id="ARBA00022980"/>
    </source>
</evidence>
<keyword evidence="3" id="KW-0687">Ribonucleoprotein</keyword>
<dbReference type="PANTHER" id="PTHR23321:SF26">
    <property type="entry name" value="SMALL RIBOSOMAL SUBUNIT PROTEIN US15M"/>
    <property type="match status" value="1"/>
</dbReference>
<dbReference type="PANTHER" id="PTHR23321">
    <property type="entry name" value="RIBOSOMAL PROTEIN S15, BACTERIAL AND ORGANELLAR"/>
    <property type="match status" value="1"/>
</dbReference>
<comment type="caution">
    <text evidence="4">The sequence shown here is derived from an EMBL/GenBank/DDBJ whole genome shotgun (WGS) entry which is preliminary data.</text>
</comment>
<keyword evidence="2" id="KW-0689">Ribosomal protein</keyword>
<organism evidence="4 5">
    <name type="scientific">Psilocybe cf. subviscida</name>
    <dbReference type="NCBI Taxonomy" id="2480587"/>
    <lineage>
        <taxon>Eukaryota</taxon>
        <taxon>Fungi</taxon>
        <taxon>Dikarya</taxon>
        <taxon>Basidiomycota</taxon>
        <taxon>Agaricomycotina</taxon>
        <taxon>Agaricomycetes</taxon>
        <taxon>Agaricomycetidae</taxon>
        <taxon>Agaricales</taxon>
        <taxon>Agaricineae</taxon>
        <taxon>Strophariaceae</taxon>
        <taxon>Psilocybe</taxon>
    </lineage>
</organism>
<evidence type="ECO:0000256" key="3">
    <source>
        <dbReference type="ARBA" id="ARBA00023274"/>
    </source>
</evidence>
<dbReference type="GO" id="GO:0003735">
    <property type="term" value="F:structural constituent of ribosome"/>
    <property type="evidence" value="ECO:0007669"/>
    <property type="project" value="InterPro"/>
</dbReference>